<organism evidence="11 14">
    <name type="scientific">Adineta steineri</name>
    <dbReference type="NCBI Taxonomy" id="433720"/>
    <lineage>
        <taxon>Eukaryota</taxon>
        <taxon>Metazoa</taxon>
        <taxon>Spiralia</taxon>
        <taxon>Gnathifera</taxon>
        <taxon>Rotifera</taxon>
        <taxon>Eurotatoria</taxon>
        <taxon>Bdelloidea</taxon>
        <taxon>Adinetida</taxon>
        <taxon>Adinetidae</taxon>
        <taxon>Adineta</taxon>
    </lineage>
</organism>
<keyword evidence="8 10" id="KW-0333">Golgi apparatus</keyword>
<keyword evidence="7 10" id="KW-1133">Transmembrane helix</keyword>
<keyword evidence="3 10" id="KW-0328">Glycosyltransferase</keyword>
<protein>
    <recommendedName>
        <fullName evidence="10">Hexosyltransferase</fullName>
        <ecNumber evidence="10">2.4.1.-</ecNumber>
    </recommendedName>
</protein>
<accession>A0A814E7A9</accession>
<evidence type="ECO:0000256" key="8">
    <source>
        <dbReference type="ARBA" id="ARBA00023034"/>
    </source>
</evidence>
<dbReference type="GO" id="GO:0000139">
    <property type="term" value="C:Golgi membrane"/>
    <property type="evidence" value="ECO:0007669"/>
    <property type="project" value="UniProtKB-SubCell"/>
</dbReference>
<keyword evidence="6 10" id="KW-0735">Signal-anchor</keyword>
<evidence type="ECO:0000256" key="9">
    <source>
        <dbReference type="ARBA" id="ARBA00023136"/>
    </source>
</evidence>
<name>A0A814E7A9_9BILA</name>
<evidence type="ECO:0000256" key="1">
    <source>
        <dbReference type="ARBA" id="ARBA00004323"/>
    </source>
</evidence>
<evidence type="ECO:0000256" key="6">
    <source>
        <dbReference type="ARBA" id="ARBA00022968"/>
    </source>
</evidence>
<dbReference type="Gene3D" id="3.90.550.50">
    <property type="match status" value="1"/>
</dbReference>
<evidence type="ECO:0000313" key="14">
    <source>
        <dbReference type="Proteomes" id="UP000663860"/>
    </source>
</evidence>
<keyword evidence="9 10" id="KW-0472">Membrane</keyword>
<dbReference type="EMBL" id="CAJOAY010002151">
    <property type="protein sequence ID" value="CAF3925965.1"/>
    <property type="molecule type" value="Genomic_DNA"/>
</dbReference>
<comment type="subcellular location">
    <subcellularLocation>
        <location evidence="1 10">Golgi apparatus membrane</location>
        <topology evidence="1 10">Single-pass type II membrane protein</topology>
    </subcellularLocation>
</comment>
<dbReference type="GO" id="GO:0016758">
    <property type="term" value="F:hexosyltransferase activity"/>
    <property type="evidence" value="ECO:0007669"/>
    <property type="project" value="InterPro"/>
</dbReference>
<evidence type="ECO:0000256" key="7">
    <source>
        <dbReference type="ARBA" id="ARBA00022989"/>
    </source>
</evidence>
<dbReference type="OrthoDB" id="115198at2759"/>
<dbReference type="Proteomes" id="UP000663860">
    <property type="component" value="Unassembled WGS sequence"/>
</dbReference>
<evidence type="ECO:0000256" key="4">
    <source>
        <dbReference type="ARBA" id="ARBA00022679"/>
    </source>
</evidence>
<evidence type="ECO:0000256" key="5">
    <source>
        <dbReference type="ARBA" id="ARBA00022692"/>
    </source>
</evidence>
<feature type="transmembrane region" description="Helical" evidence="10">
    <location>
        <begin position="12"/>
        <end position="30"/>
    </location>
</feature>
<dbReference type="EMBL" id="CAJNOE010000136">
    <property type="protein sequence ID" value="CAF0962379.1"/>
    <property type="molecule type" value="Genomic_DNA"/>
</dbReference>
<dbReference type="PANTHER" id="PTHR11214:SF235">
    <property type="entry name" value="HEXOSYLTRANSFERASE"/>
    <property type="match status" value="1"/>
</dbReference>
<keyword evidence="4" id="KW-0808">Transferase</keyword>
<dbReference type="EC" id="2.4.1.-" evidence="10"/>
<evidence type="ECO:0000256" key="2">
    <source>
        <dbReference type="ARBA" id="ARBA00008661"/>
    </source>
</evidence>
<proteinExistence type="inferred from homology"/>
<evidence type="ECO:0000313" key="11">
    <source>
        <dbReference type="EMBL" id="CAF0962379.1"/>
    </source>
</evidence>
<evidence type="ECO:0000256" key="3">
    <source>
        <dbReference type="ARBA" id="ARBA00022676"/>
    </source>
</evidence>
<sequence>MSFLQNYRAHIYILSVILLLVIASIYTIFFHRQRSKLYIDASQQNNIHKTSSNDYLNIRLNLTSNTAICQLNDILILYILSTANNFDRRKIIRSTWASPLIGTCFVFILGKSQDSTNSTQSRINYEKRQYKDIVQIDHVESYGNVVYKEIAALHWSLHFYPSIPYLFKTDDDLIVDSLLISSIGQLLTTNKRTTSTYISKYRPTLVSEVLSMDRSTLFRGAWVRNAQPTLRTEKYAVSEYVWPHSILPPYCSGFGWFMSKDVRNKLVAASYTYPVNKTAWIGDVFVSGFLAKAAGVKCEGIAIDYDQRFYGNCSCFMSQQPLVAVCASTLHDHRVDNETTKFGEYEKAWKVIQERHNNIHINKTTLDIKDC</sequence>
<gene>
    <name evidence="11" type="ORF">IZO911_LOCUS15614</name>
    <name evidence="13" type="ORF">OKA104_LOCUS25543</name>
    <name evidence="12" type="ORF">VCS650_LOCUS17393</name>
</gene>
<dbReference type="Proteomes" id="UP000663881">
    <property type="component" value="Unassembled WGS sequence"/>
</dbReference>
<dbReference type="Pfam" id="PF01762">
    <property type="entry name" value="Galactosyl_T"/>
    <property type="match status" value="1"/>
</dbReference>
<evidence type="ECO:0000256" key="10">
    <source>
        <dbReference type="RuleBase" id="RU363063"/>
    </source>
</evidence>
<dbReference type="Proteomes" id="UP000663891">
    <property type="component" value="Unassembled WGS sequence"/>
</dbReference>
<dbReference type="PANTHER" id="PTHR11214">
    <property type="entry name" value="BETA-1,3-N-ACETYLGLUCOSAMINYLTRANSFERASE"/>
    <property type="match status" value="1"/>
</dbReference>
<dbReference type="AlphaFoldDB" id="A0A814E7A9"/>
<dbReference type="InterPro" id="IPR002659">
    <property type="entry name" value="Glyco_trans_31"/>
</dbReference>
<evidence type="ECO:0000313" key="13">
    <source>
        <dbReference type="EMBL" id="CAF3925965.1"/>
    </source>
</evidence>
<dbReference type="GO" id="GO:0006493">
    <property type="term" value="P:protein O-linked glycosylation"/>
    <property type="evidence" value="ECO:0007669"/>
    <property type="project" value="TreeGrafter"/>
</dbReference>
<comment type="similarity">
    <text evidence="2 10">Belongs to the glycosyltransferase 31 family.</text>
</comment>
<comment type="caution">
    <text evidence="11">The sequence shown here is derived from an EMBL/GenBank/DDBJ whole genome shotgun (WGS) entry which is preliminary data.</text>
</comment>
<reference evidence="11" key="1">
    <citation type="submission" date="2021-02" db="EMBL/GenBank/DDBJ databases">
        <authorList>
            <person name="Nowell W R."/>
        </authorList>
    </citation>
    <scope>NUCLEOTIDE SEQUENCE</scope>
</reference>
<evidence type="ECO:0000313" key="12">
    <source>
        <dbReference type="EMBL" id="CAF1050794.1"/>
    </source>
</evidence>
<dbReference type="EMBL" id="CAJNON010000160">
    <property type="protein sequence ID" value="CAF1050794.1"/>
    <property type="molecule type" value="Genomic_DNA"/>
</dbReference>
<keyword evidence="5 10" id="KW-0812">Transmembrane</keyword>